<evidence type="ECO:0000256" key="1">
    <source>
        <dbReference type="ARBA" id="ARBA00008324"/>
    </source>
</evidence>
<dbReference type="Gene3D" id="3.10.129.10">
    <property type="entry name" value="Hotdog Thioesterase"/>
    <property type="match status" value="1"/>
</dbReference>
<dbReference type="EMBL" id="FUYB01000019">
    <property type="protein sequence ID" value="SKA90685.1"/>
    <property type="molecule type" value="Genomic_DNA"/>
</dbReference>
<dbReference type="STRING" id="92487.SAMN02745130_03172"/>
<gene>
    <name evidence="4" type="ORF">SAMN02745130_03172</name>
</gene>
<dbReference type="InterPro" id="IPR011973">
    <property type="entry name" value="PaaD"/>
</dbReference>
<dbReference type="GO" id="GO:0016289">
    <property type="term" value="F:acyl-CoA hydrolase activity"/>
    <property type="evidence" value="ECO:0007669"/>
    <property type="project" value="UniProtKB-ARBA"/>
</dbReference>
<sequence>MAEQDPFARACSDAMEANDRASRMMGIKIVDTKAGQAVLTMQVRSDMLNGHDVCHGGMLFTLADTAFAHACNNTNKVTLASGCTIDFLAPAYAGETLTATAVERSRSGRTGVYDVEIHNPDGKLVATFRGRSYQIKGSVLPES</sequence>
<evidence type="ECO:0000256" key="2">
    <source>
        <dbReference type="ARBA" id="ARBA00022801"/>
    </source>
</evidence>
<protein>
    <submittedName>
        <fullName evidence="4">Acyl-CoA thioesterase</fullName>
    </submittedName>
</protein>
<dbReference type="RefSeq" id="WP_078923607.1">
    <property type="nucleotide sequence ID" value="NZ_FUYB01000019.1"/>
</dbReference>
<dbReference type="Proteomes" id="UP000190460">
    <property type="component" value="Unassembled WGS sequence"/>
</dbReference>
<dbReference type="PANTHER" id="PTHR42856:SF1">
    <property type="entry name" value="ACYL-COENZYME A THIOESTERASE PAAI"/>
    <property type="match status" value="1"/>
</dbReference>
<dbReference type="InterPro" id="IPR052723">
    <property type="entry name" value="Acyl-CoA_thioesterase_PaaI"/>
</dbReference>
<dbReference type="OrthoDB" id="32575at2"/>
<dbReference type="InterPro" id="IPR006683">
    <property type="entry name" value="Thioestr_dom"/>
</dbReference>
<keyword evidence="2" id="KW-0378">Hydrolase</keyword>
<organism evidence="4 5">
    <name type="scientific">Thiothrix eikelboomii</name>
    <dbReference type="NCBI Taxonomy" id="92487"/>
    <lineage>
        <taxon>Bacteria</taxon>
        <taxon>Pseudomonadati</taxon>
        <taxon>Pseudomonadota</taxon>
        <taxon>Gammaproteobacteria</taxon>
        <taxon>Thiotrichales</taxon>
        <taxon>Thiotrichaceae</taxon>
        <taxon>Thiothrix</taxon>
    </lineage>
</organism>
<feature type="domain" description="Thioesterase" evidence="3">
    <location>
        <begin position="52"/>
        <end position="126"/>
    </location>
</feature>
<dbReference type="Pfam" id="PF03061">
    <property type="entry name" value="4HBT"/>
    <property type="match status" value="1"/>
</dbReference>
<comment type="similarity">
    <text evidence="1">Belongs to the thioesterase PaaI family.</text>
</comment>
<reference evidence="5" key="1">
    <citation type="submission" date="2017-02" db="EMBL/GenBank/DDBJ databases">
        <authorList>
            <person name="Varghese N."/>
            <person name="Submissions S."/>
        </authorList>
    </citation>
    <scope>NUCLEOTIDE SEQUENCE [LARGE SCALE GENOMIC DNA]</scope>
    <source>
        <strain evidence="5">ATCC 49788</strain>
    </source>
</reference>
<dbReference type="CDD" id="cd03443">
    <property type="entry name" value="PaaI_thioesterase"/>
    <property type="match status" value="1"/>
</dbReference>
<evidence type="ECO:0000313" key="4">
    <source>
        <dbReference type="EMBL" id="SKA90685.1"/>
    </source>
</evidence>
<dbReference type="InterPro" id="IPR029069">
    <property type="entry name" value="HotDog_dom_sf"/>
</dbReference>
<dbReference type="SUPFAM" id="SSF54637">
    <property type="entry name" value="Thioesterase/thiol ester dehydrase-isomerase"/>
    <property type="match status" value="1"/>
</dbReference>
<dbReference type="AlphaFoldDB" id="A0A1T4XNN2"/>
<evidence type="ECO:0000313" key="5">
    <source>
        <dbReference type="Proteomes" id="UP000190460"/>
    </source>
</evidence>
<dbReference type="InterPro" id="IPR003736">
    <property type="entry name" value="PAAI_dom"/>
</dbReference>
<dbReference type="NCBIfam" id="TIGR00369">
    <property type="entry name" value="unchar_dom_1"/>
    <property type="match status" value="1"/>
</dbReference>
<accession>A0A1T4XNN2</accession>
<dbReference type="NCBIfam" id="TIGR02286">
    <property type="entry name" value="PaaD"/>
    <property type="match status" value="1"/>
</dbReference>
<name>A0A1T4XNN2_9GAMM</name>
<dbReference type="PANTHER" id="PTHR42856">
    <property type="entry name" value="ACYL-COENZYME A THIOESTERASE PAAI"/>
    <property type="match status" value="1"/>
</dbReference>
<evidence type="ECO:0000259" key="3">
    <source>
        <dbReference type="Pfam" id="PF03061"/>
    </source>
</evidence>
<proteinExistence type="inferred from homology"/>
<keyword evidence="5" id="KW-1185">Reference proteome</keyword>
<dbReference type="FunFam" id="3.10.129.10:FF:000022">
    <property type="entry name" value="Phenylacetic acid degradation protein"/>
    <property type="match status" value="1"/>
</dbReference>